<keyword evidence="8" id="KW-0671">Queuosine biosynthesis</keyword>
<evidence type="ECO:0000256" key="1">
    <source>
        <dbReference type="ARBA" id="ARBA00005061"/>
    </source>
</evidence>
<dbReference type="Proteomes" id="UP000178735">
    <property type="component" value="Unassembled WGS sequence"/>
</dbReference>
<dbReference type="STRING" id="1817813.A2008_13845"/>
<comment type="pathway">
    <text evidence="1 8">Purine metabolism; 7-cyano-7-deazaguanine biosynthesis.</text>
</comment>
<evidence type="ECO:0000256" key="6">
    <source>
        <dbReference type="ARBA" id="ARBA00023239"/>
    </source>
</evidence>
<dbReference type="PANTHER" id="PTHR12589:SF7">
    <property type="entry name" value="6-PYRUVOYL TETRAHYDROBIOPTERIN SYNTHASE"/>
    <property type="match status" value="1"/>
</dbReference>
<feature type="active site" description="Proton acceptor" evidence="9">
    <location>
        <position position="23"/>
    </location>
</feature>
<accession>A0A1F7WJ54</accession>
<evidence type="ECO:0000256" key="9">
    <source>
        <dbReference type="PIRSR" id="PIRSR006113-1"/>
    </source>
</evidence>
<proteinExistence type="inferred from homology"/>
<dbReference type="GO" id="GO:0046872">
    <property type="term" value="F:metal ion binding"/>
    <property type="evidence" value="ECO:0007669"/>
    <property type="project" value="UniProtKB-KW"/>
</dbReference>
<comment type="catalytic activity">
    <reaction evidence="7 8">
        <text>7,8-dihydroneopterin 3'-triphosphate + H2O = 6-carboxy-5,6,7,8-tetrahydropterin + triphosphate + acetaldehyde + 2 H(+)</text>
        <dbReference type="Rhea" id="RHEA:27966"/>
        <dbReference type="ChEBI" id="CHEBI:15343"/>
        <dbReference type="ChEBI" id="CHEBI:15377"/>
        <dbReference type="ChEBI" id="CHEBI:15378"/>
        <dbReference type="ChEBI" id="CHEBI:18036"/>
        <dbReference type="ChEBI" id="CHEBI:58462"/>
        <dbReference type="ChEBI" id="CHEBI:61032"/>
        <dbReference type="EC" id="4.1.2.50"/>
    </reaction>
</comment>
<evidence type="ECO:0000256" key="8">
    <source>
        <dbReference type="PIRNR" id="PIRNR006113"/>
    </source>
</evidence>
<organism evidence="11 12">
    <name type="scientific">Candidatus Wallbacteria bacterium GWC2_49_35</name>
    <dbReference type="NCBI Taxonomy" id="1817813"/>
    <lineage>
        <taxon>Bacteria</taxon>
        <taxon>Candidatus Walliibacteriota</taxon>
    </lineage>
</organism>
<evidence type="ECO:0000256" key="2">
    <source>
        <dbReference type="ARBA" id="ARBA00008900"/>
    </source>
</evidence>
<comment type="similarity">
    <text evidence="2 8">Belongs to the PTPS family. QueD subfamily.</text>
</comment>
<feature type="binding site" evidence="10">
    <location>
        <position position="29"/>
    </location>
    <ligand>
        <name>Zn(2+)</name>
        <dbReference type="ChEBI" id="CHEBI:29105"/>
    </ligand>
</feature>
<dbReference type="SUPFAM" id="SSF55620">
    <property type="entry name" value="Tetrahydrobiopterin biosynthesis enzymes-like"/>
    <property type="match status" value="1"/>
</dbReference>
<gene>
    <name evidence="11" type="ORF">A2008_13845</name>
</gene>
<dbReference type="EC" id="4.-.-.-" evidence="8"/>
<feature type="binding site" evidence="10">
    <location>
        <position position="14"/>
    </location>
    <ligand>
        <name>Zn(2+)</name>
        <dbReference type="ChEBI" id="CHEBI:29105"/>
    </ligand>
</feature>
<sequence length="125" mass="14488">MYEISAKFSISSAHFLSDYEGKCRSLHGHNWKITVYLEGAELDNLGMLVDFNVLKKYFKIIEGELDHRSLNEHEYFSRKNPTAENISEYIFNRMAALLEADNIDSAEVSKVSVYETENCEAVYYK</sequence>
<protein>
    <recommendedName>
        <fullName evidence="3 8">6-carboxy-5,6,7,8-tetrahydropterin synthase</fullName>
        <ecNumber evidence="8">4.-.-.-</ecNumber>
    </recommendedName>
</protein>
<evidence type="ECO:0000313" key="12">
    <source>
        <dbReference type="Proteomes" id="UP000178735"/>
    </source>
</evidence>
<evidence type="ECO:0000256" key="7">
    <source>
        <dbReference type="ARBA" id="ARBA00048807"/>
    </source>
</evidence>
<dbReference type="Gene3D" id="3.30.479.10">
    <property type="entry name" value="6-pyruvoyl tetrahydropterin synthase/QueD"/>
    <property type="match status" value="1"/>
</dbReference>
<dbReference type="GO" id="GO:0008616">
    <property type="term" value="P:tRNA queuosine(34) biosynthetic process"/>
    <property type="evidence" value="ECO:0007669"/>
    <property type="project" value="UniProtKB-KW"/>
</dbReference>
<dbReference type="NCBIfam" id="TIGR03367">
    <property type="entry name" value="queuosine_QueD"/>
    <property type="match status" value="1"/>
</dbReference>
<dbReference type="GO" id="GO:0070497">
    <property type="term" value="F:6-carboxytetrahydropterin synthase activity"/>
    <property type="evidence" value="ECO:0007669"/>
    <property type="project" value="UniProtKB-EC"/>
</dbReference>
<keyword evidence="4 8" id="KW-0479">Metal-binding</keyword>
<evidence type="ECO:0000256" key="4">
    <source>
        <dbReference type="ARBA" id="ARBA00022723"/>
    </source>
</evidence>
<dbReference type="UniPathway" id="UPA00391"/>
<feature type="binding site" evidence="10">
    <location>
        <position position="27"/>
    </location>
    <ligand>
        <name>Zn(2+)</name>
        <dbReference type="ChEBI" id="CHEBI:29105"/>
    </ligand>
</feature>
<evidence type="ECO:0000256" key="10">
    <source>
        <dbReference type="PIRSR" id="PIRSR006113-2"/>
    </source>
</evidence>
<dbReference type="InterPro" id="IPR007115">
    <property type="entry name" value="6-PTP_synth/QueD"/>
</dbReference>
<evidence type="ECO:0000256" key="3">
    <source>
        <dbReference type="ARBA" id="ARBA00018141"/>
    </source>
</evidence>
<comment type="caution">
    <text evidence="11">The sequence shown here is derived from an EMBL/GenBank/DDBJ whole genome shotgun (WGS) entry which is preliminary data.</text>
</comment>
<dbReference type="EMBL" id="MGFH01000208">
    <property type="protein sequence ID" value="OGM02439.1"/>
    <property type="molecule type" value="Genomic_DNA"/>
</dbReference>
<evidence type="ECO:0000313" key="11">
    <source>
        <dbReference type="EMBL" id="OGM02439.1"/>
    </source>
</evidence>
<dbReference type="PIRSF" id="PIRSF006113">
    <property type="entry name" value="PTP_synth"/>
    <property type="match status" value="1"/>
</dbReference>
<dbReference type="AlphaFoldDB" id="A0A1F7WJ54"/>
<dbReference type="InterPro" id="IPR038418">
    <property type="entry name" value="6-PTP_synth/QueD_sf"/>
</dbReference>
<feature type="active site" description="Charge relay system" evidence="9">
    <location>
        <position position="115"/>
    </location>
</feature>
<keyword evidence="6 8" id="KW-0456">Lyase</keyword>
<name>A0A1F7WJ54_9BACT</name>
<dbReference type="PANTHER" id="PTHR12589">
    <property type="entry name" value="PYRUVOYL TETRAHYDROBIOPTERIN SYNTHASE"/>
    <property type="match status" value="1"/>
</dbReference>
<comment type="cofactor">
    <cofactor evidence="8 10">
        <name>Zn(2+)</name>
        <dbReference type="ChEBI" id="CHEBI:29105"/>
    </cofactor>
    <text evidence="8 10">Binds 1 zinc ion per subunit.</text>
</comment>
<dbReference type="Pfam" id="PF01242">
    <property type="entry name" value="PTPS"/>
    <property type="match status" value="1"/>
</dbReference>
<keyword evidence="5 8" id="KW-0862">Zinc</keyword>
<evidence type="ECO:0000256" key="5">
    <source>
        <dbReference type="ARBA" id="ARBA00022833"/>
    </source>
</evidence>
<reference evidence="11 12" key="1">
    <citation type="journal article" date="2016" name="Nat. Commun.">
        <title>Thousands of microbial genomes shed light on interconnected biogeochemical processes in an aquifer system.</title>
        <authorList>
            <person name="Anantharaman K."/>
            <person name="Brown C.T."/>
            <person name="Hug L.A."/>
            <person name="Sharon I."/>
            <person name="Castelle C.J."/>
            <person name="Probst A.J."/>
            <person name="Thomas B.C."/>
            <person name="Singh A."/>
            <person name="Wilkins M.J."/>
            <person name="Karaoz U."/>
            <person name="Brodie E.L."/>
            <person name="Williams K.H."/>
            <person name="Hubbard S.S."/>
            <person name="Banfield J.F."/>
        </authorList>
    </citation>
    <scope>NUCLEOTIDE SEQUENCE [LARGE SCALE GENOMIC DNA]</scope>
</reference>
<feature type="active site" description="Charge relay system" evidence="9">
    <location>
        <position position="67"/>
    </location>
</feature>